<comment type="caution">
    <text evidence="6">The sequence shown here is derived from an EMBL/GenBank/DDBJ whole genome shotgun (WGS) entry which is preliminary data.</text>
</comment>
<reference evidence="7" key="1">
    <citation type="journal article" date="2019" name="Int. J. Syst. Evol. Microbiol.">
        <title>The Global Catalogue of Microorganisms (GCM) 10K type strain sequencing project: providing services to taxonomists for standard genome sequencing and annotation.</title>
        <authorList>
            <consortium name="The Broad Institute Genomics Platform"/>
            <consortium name="The Broad Institute Genome Sequencing Center for Infectious Disease"/>
            <person name="Wu L."/>
            <person name="Ma J."/>
        </authorList>
    </citation>
    <scope>NUCLEOTIDE SEQUENCE [LARGE SCALE GENOMIC DNA]</scope>
    <source>
        <strain evidence="7">JCM 18054</strain>
    </source>
</reference>
<protein>
    <recommendedName>
        <fullName evidence="5">HTH tetR-type domain-containing protein</fullName>
    </recommendedName>
</protein>
<feature type="domain" description="HTH tetR-type" evidence="5">
    <location>
        <begin position="25"/>
        <end position="85"/>
    </location>
</feature>
<gene>
    <name evidence="6" type="ORF">GCM10023214_14300</name>
</gene>
<dbReference type="InterPro" id="IPR001647">
    <property type="entry name" value="HTH_TetR"/>
</dbReference>
<evidence type="ECO:0000259" key="5">
    <source>
        <dbReference type="PROSITE" id="PS50977"/>
    </source>
</evidence>
<dbReference type="Proteomes" id="UP001500192">
    <property type="component" value="Unassembled WGS sequence"/>
</dbReference>
<name>A0ABP9QAT2_9PSEU</name>
<keyword evidence="1" id="KW-0805">Transcription regulation</keyword>
<dbReference type="EMBL" id="BAABIB010000036">
    <property type="protein sequence ID" value="GAA5156534.1"/>
    <property type="molecule type" value="Genomic_DNA"/>
</dbReference>
<evidence type="ECO:0000256" key="4">
    <source>
        <dbReference type="PROSITE-ProRule" id="PRU00335"/>
    </source>
</evidence>
<evidence type="ECO:0000313" key="6">
    <source>
        <dbReference type="EMBL" id="GAA5156534.1"/>
    </source>
</evidence>
<dbReference type="Pfam" id="PF00440">
    <property type="entry name" value="TetR_N"/>
    <property type="match status" value="1"/>
</dbReference>
<dbReference type="InterPro" id="IPR009057">
    <property type="entry name" value="Homeodomain-like_sf"/>
</dbReference>
<organism evidence="6 7">
    <name type="scientific">Amycolatopsis dongchuanensis</name>
    <dbReference type="NCBI Taxonomy" id="1070866"/>
    <lineage>
        <taxon>Bacteria</taxon>
        <taxon>Bacillati</taxon>
        <taxon>Actinomycetota</taxon>
        <taxon>Actinomycetes</taxon>
        <taxon>Pseudonocardiales</taxon>
        <taxon>Pseudonocardiaceae</taxon>
        <taxon>Amycolatopsis</taxon>
    </lineage>
</organism>
<dbReference type="Gene3D" id="1.10.357.10">
    <property type="entry name" value="Tetracycline Repressor, domain 2"/>
    <property type="match status" value="1"/>
</dbReference>
<dbReference type="PROSITE" id="PS50977">
    <property type="entry name" value="HTH_TETR_2"/>
    <property type="match status" value="1"/>
</dbReference>
<dbReference type="PANTHER" id="PTHR30055">
    <property type="entry name" value="HTH-TYPE TRANSCRIPTIONAL REGULATOR RUTR"/>
    <property type="match status" value="1"/>
</dbReference>
<keyword evidence="7" id="KW-1185">Reference proteome</keyword>
<keyword evidence="3" id="KW-0804">Transcription</keyword>
<evidence type="ECO:0000256" key="1">
    <source>
        <dbReference type="ARBA" id="ARBA00023015"/>
    </source>
</evidence>
<dbReference type="InterPro" id="IPR050109">
    <property type="entry name" value="HTH-type_TetR-like_transc_reg"/>
</dbReference>
<dbReference type="PANTHER" id="PTHR30055:SF234">
    <property type="entry name" value="HTH-TYPE TRANSCRIPTIONAL REGULATOR BETI"/>
    <property type="match status" value="1"/>
</dbReference>
<evidence type="ECO:0000256" key="3">
    <source>
        <dbReference type="ARBA" id="ARBA00023163"/>
    </source>
</evidence>
<dbReference type="SUPFAM" id="SSF46689">
    <property type="entry name" value="Homeodomain-like"/>
    <property type="match status" value="1"/>
</dbReference>
<dbReference type="RefSeq" id="WP_346052920.1">
    <property type="nucleotide sequence ID" value="NZ_BAABIB010000036.1"/>
</dbReference>
<dbReference type="PROSITE" id="PS01081">
    <property type="entry name" value="HTH_TETR_1"/>
    <property type="match status" value="1"/>
</dbReference>
<evidence type="ECO:0000313" key="7">
    <source>
        <dbReference type="Proteomes" id="UP001500192"/>
    </source>
</evidence>
<keyword evidence="2 4" id="KW-0238">DNA-binding</keyword>
<sequence>MSRPAPGGEAPSLPMVRPPLQKRSREAWERILNAGVTIMETRGYEAFTIAAVCEQAGVAPRAVYDRVDDKDALFLAVYEHGIARVRADEAVFEGERWDGVPPDRLVDQAVRELAGIFAKHAAFLRSVVLISGVHEEVYRRGAKYSRAVGDRFTSLLLRCRAEIRHEDPEGAVRLVFTTLFSTLVLRTAYGPAFTTNPLADKDFLSMLTDMARRYLLG</sequence>
<feature type="DNA-binding region" description="H-T-H motif" evidence="4">
    <location>
        <begin position="48"/>
        <end position="67"/>
    </location>
</feature>
<dbReference type="InterPro" id="IPR023772">
    <property type="entry name" value="DNA-bd_HTH_TetR-type_CS"/>
</dbReference>
<evidence type="ECO:0000256" key="2">
    <source>
        <dbReference type="ARBA" id="ARBA00023125"/>
    </source>
</evidence>
<proteinExistence type="predicted"/>
<accession>A0ABP9QAT2</accession>